<evidence type="ECO:0000313" key="2">
    <source>
        <dbReference type="EMBL" id="CAG9762943.1"/>
    </source>
</evidence>
<evidence type="ECO:0000313" key="3">
    <source>
        <dbReference type="Proteomes" id="UP001152799"/>
    </source>
</evidence>
<name>A0A9N9MHP0_9CUCU</name>
<reference evidence="2" key="1">
    <citation type="submission" date="2022-01" db="EMBL/GenBank/DDBJ databases">
        <authorList>
            <person name="King R."/>
        </authorList>
    </citation>
    <scope>NUCLEOTIDE SEQUENCE</scope>
</reference>
<dbReference type="OrthoDB" id="6605214at2759"/>
<sequence>MEEDIQKKLVSLCNLLPVHVDLWKTILQSLQSPVKALGNFAEQLQFVEKATNTYMDDFEELQRQLGTKILENIEEELQAIKTLMETLDKSNHNLKNKLAILEKSTIDLDWDNDSFITKGTPIQPPLRQILQMAYEFWLYFSRASKTINSELKNINFRDEKSMEQLQNAFSLSLEVHNNREVYGILALTQYVVNEKAVT</sequence>
<evidence type="ECO:0000256" key="1">
    <source>
        <dbReference type="SAM" id="Coils"/>
    </source>
</evidence>
<dbReference type="Pfam" id="PF15011">
    <property type="entry name" value="CA109-like"/>
    <property type="match status" value="1"/>
</dbReference>
<dbReference type="InterPro" id="IPR029159">
    <property type="entry name" value="CA109-like"/>
</dbReference>
<proteinExistence type="predicted"/>
<dbReference type="Proteomes" id="UP001152799">
    <property type="component" value="Chromosome 12"/>
</dbReference>
<keyword evidence="1" id="KW-0175">Coiled coil</keyword>
<accession>A0A9N9MHP0</accession>
<dbReference type="AlphaFoldDB" id="A0A9N9MHP0"/>
<keyword evidence="3" id="KW-1185">Reference proteome</keyword>
<organism evidence="2 3">
    <name type="scientific">Ceutorhynchus assimilis</name>
    <name type="common">cabbage seed weevil</name>
    <dbReference type="NCBI Taxonomy" id="467358"/>
    <lineage>
        <taxon>Eukaryota</taxon>
        <taxon>Metazoa</taxon>
        <taxon>Ecdysozoa</taxon>
        <taxon>Arthropoda</taxon>
        <taxon>Hexapoda</taxon>
        <taxon>Insecta</taxon>
        <taxon>Pterygota</taxon>
        <taxon>Neoptera</taxon>
        <taxon>Endopterygota</taxon>
        <taxon>Coleoptera</taxon>
        <taxon>Polyphaga</taxon>
        <taxon>Cucujiformia</taxon>
        <taxon>Curculionidae</taxon>
        <taxon>Ceutorhynchinae</taxon>
        <taxon>Ceutorhynchus</taxon>
    </lineage>
</organism>
<gene>
    <name evidence="2" type="ORF">CEUTPL_LOCUS3615</name>
</gene>
<protein>
    <submittedName>
        <fullName evidence="2">Uncharacterized protein</fullName>
    </submittedName>
</protein>
<feature type="coiled-coil region" evidence="1">
    <location>
        <begin position="70"/>
        <end position="104"/>
    </location>
</feature>
<dbReference type="EMBL" id="OU892288">
    <property type="protein sequence ID" value="CAG9762943.1"/>
    <property type="molecule type" value="Genomic_DNA"/>
</dbReference>